<organism evidence="3">
    <name type="scientific">Gongylonema pulchrum</name>
    <dbReference type="NCBI Taxonomy" id="637853"/>
    <lineage>
        <taxon>Eukaryota</taxon>
        <taxon>Metazoa</taxon>
        <taxon>Ecdysozoa</taxon>
        <taxon>Nematoda</taxon>
        <taxon>Chromadorea</taxon>
        <taxon>Rhabditida</taxon>
        <taxon>Spirurina</taxon>
        <taxon>Spiruromorpha</taxon>
        <taxon>Spiruroidea</taxon>
        <taxon>Gongylonematidae</taxon>
        <taxon>Gongylonema</taxon>
    </lineage>
</organism>
<sequence>MKKGGLLDYLFSFRLVRLAQYMAMPLTTAVQLFKFCQCLSVWLTKRISKHVVDDWYSTHVRQIIDFILSEIHTQETKVSARLSQQLAITEFELSGSGHRPIYREQFLDINLSPEAVKEREALRNVDKLLTKKVSSSVDVLVCFSF</sequence>
<evidence type="ECO:0000313" key="3">
    <source>
        <dbReference type="WBParaSite" id="GPUH_0000398101-mRNA-1"/>
    </source>
</evidence>
<protein>
    <submittedName>
        <fullName evidence="3">Dilute domain-containing protein</fullName>
    </submittedName>
</protein>
<name>A0A183D5I3_9BILA</name>
<gene>
    <name evidence="1" type="ORF">GPUH_LOCUS3973</name>
</gene>
<evidence type="ECO:0000313" key="1">
    <source>
        <dbReference type="EMBL" id="VDK41739.1"/>
    </source>
</evidence>
<accession>A0A183D5I3</accession>
<reference evidence="1 2" key="2">
    <citation type="submission" date="2018-11" db="EMBL/GenBank/DDBJ databases">
        <authorList>
            <consortium name="Pathogen Informatics"/>
        </authorList>
    </citation>
    <scope>NUCLEOTIDE SEQUENCE [LARGE SCALE GENOMIC DNA]</scope>
</reference>
<reference evidence="3" key="1">
    <citation type="submission" date="2016-06" db="UniProtKB">
        <authorList>
            <consortium name="WormBaseParasite"/>
        </authorList>
    </citation>
    <scope>IDENTIFICATION</scope>
</reference>
<dbReference type="WBParaSite" id="GPUH_0000398101-mRNA-1">
    <property type="protein sequence ID" value="GPUH_0000398101-mRNA-1"/>
    <property type="gene ID" value="GPUH_0000398101"/>
</dbReference>
<evidence type="ECO:0000313" key="2">
    <source>
        <dbReference type="Proteomes" id="UP000271098"/>
    </source>
</evidence>
<dbReference type="EMBL" id="UYRT01007153">
    <property type="protein sequence ID" value="VDK41739.1"/>
    <property type="molecule type" value="Genomic_DNA"/>
</dbReference>
<dbReference type="AlphaFoldDB" id="A0A183D5I3"/>
<keyword evidence="2" id="KW-1185">Reference proteome</keyword>
<dbReference type="Proteomes" id="UP000271098">
    <property type="component" value="Unassembled WGS sequence"/>
</dbReference>
<proteinExistence type="predicted"/>